<name>A0A124F301_9FLAO</name>
<organism evidence="1 2">
    <name type="scientific">Chryseobacterium aquaticum subsp. greenlandense</name>
    <dbReference type="NCBI Taxonomy" id="345663"/>
    <lineage>
        <taxon>Bacteria</taxon>
        <taxon>Pseudomonadati</taxon>
        <taxon>Bacteroidota</taxon>
        <taxon>Flavobacteriia</taxon>
        <taxon>Flavobacteriales</taxon>
        <taxon>Weeksellaceae</taxon>
        <taxon>Chryseobacterium group</taxon>
        <taxon>Chryseobacterium</taxon>
    </lineage>
</organism>
<dbReference type="AlphaFoldDB" id="A0A124F301"/>
<evidence type="ECO:0000313" key="2">
    <source>
        <dbReference type="Proteomes" id="UP000054388"/>
    </source>
</evidence>
<accession>A0A124F301</accession>
<dbReference type="RefSeq" id="WP_059136351.1">
    <property type="nucleotide sequence ID" value="NZ_LMAI01000004.1"/>
</dbReference>
<dbReference type="InterPro" id="IPR042236">
    <property type="entry name" value="PI3K_accessory_sf"/>
</dbReference>
<dbReference type="Proteomes" id="UP000054388">
    <property type="component" value="Unassembled WGS sequence"/>
</dbReference>
<dbReference type="EMBL" id="LMAI01000004">
    <property type="protein sequence ID" value="KUJ56385.1"/>
    <property type="molecule type" value="Genomic_DNA"/>
</dbReference>
<protein>
    <recommendedName>
        <fullName evidence="3">DUF2019 domain-containing protein</fullName>
    </recommendedName>
</protein>
<evidence type="ECO:0008006" key="3">
    <source>
        <dbReference type="Google" id="ProtNLM"/>
    </source>
</evidence>
<reference evidence="1 2" key="1">
    <citation type="submission" date="2015-10" db="EMBL/GenBank/DDBJ databases">
        <title>Genome sequence of Chryseobacterium greenlandense.</title>
        <authorList>
            <person name="Newman J."/>
            <person name="Fischer K."/>
            <person name="Miller J."/>
        </authorList>
    </citation>
    <scope>NUCLEOTIDE SEQUENCE [LARGE SCALE GENOMIC DNA]</scope>
    <source>
        <strain evidence="1 2">UMB34</strain>
    </source>
</reference>
<evidence type="ECO:0000313" key="1">
    <source>
        <dbReference type="EMBL" id="KUJ56385.1"/>
    </source>
</evidence>
<dbReference type="InterPro" id="IPR016024">
    <property type="entry name" value="ARM-type_fold"/>
</dbReference>
<gene>
    <name evidence="1" type="ORF">AR686_07425</name>
</gene>
<dbReference type="Gene3D" id="1.25.40.70">
    <property type="entry name" value="Phosphatidylinositol 3-kinase, accessory domain (PIK)"/>
    <property type="match status" value="1"/>
</dbReference>
<dbReference type="SUPFAM" id="SSF48371">
    <property type="entry name" value="ARM repeat"/>
    <property type="match status" value="1"/>
</dbReference>
<proteinExistence type="predicted"/>
<comment type="caution">
    <text evidence="1">The sequence shown here is derived from an EMBL/GenBank/DDBJ whole genome shotgun (WGS) entry which is preliminary data.</text>
</comment>
<sequence length="116" mass="13127">MKKIVDIETALKMFEDASITQVESTENGNYKVGNKNYEKVINAASFLKSQNSIESLFQLLDHQHKGPRLWSACYILHLDEKKAIKVLKEISKQAGIIGSTAEITLDEWKKGNLTFL</sequence>